<keyword evidence="1" id="KW-0843">Virulence</keyword>
<proteinExistence type="predicted"/>
<protein>
    <submittedName>
        <fullName evidence="3">Tc toxin subunit A</fullName>
    </submittedName>
</protein>
<evidence type="ECO:0000313" key="3">
    <source>
        <dbReference type="EMBL" id="WNC08911.1"/>
    </source>
</evidence>
<accession>A0AAJ6LY61</accession>
<evidence type="ECO:0000313" key="4">
    <source>
        <dbReference type="Proteomes" id="UP001258207"/>
    </source>
</evidence>
<evidence type="ECO:0000256" key="2">
    <source>
        <dbReference type="SAM" id="MobiDB-lite"/>
    </source>
</evidence>
<dbReference type="EMBL" id="CP134081">
    <property type="protein sequence ID" value="WNC08911.1"/>
    <property type="molecule type" value="Genomic_DNA"/>
</dbReference>
<dbReference type="InterPro" id="IPR018003">
    <property type="entry name" value="Insecticidal_toxin/plasmid_vir"/>
</dbReference>
<dbReference type="RefSeq" id="WP_310791559.1">
    <property type="nucleotide sequence ID" value="NZ_CP134081.1"/>
</dbReference>
<dbReference type="Proteomes" id="UP001258207">
    <property type="component" value="Chromosome"/>
</dbReference>
<sequence length="1175" mass="128597">MNTPELPDPIFDNDEDLTPETDLPAQPEPVYNPLFENLVPATPQTRALNGKLSFAEAMPKLGYSSVFDIIRQPKKAFAGQVRTLSDADGEMAYDNALCYATQIARSYREESVSSGRDLPSIAPQAGVRALVDIGPSYPNLFKENWDQFCKVGAIEAMDGPVAYLRSLRRFAAHEIEGASTSPKRIPLAVRRPDLDKLVIDEQSTYQSRPMLDLVNDVLTQGIDRYQTEKGDVRPVQQLLAEKKHPFVFPYHFAHQQVSLALSGEKPRLGEINYHISTHTPGLSEAAYGSNDALCLLSQVSPSHQQLLLGPAQFPSFDINLTDLSTSNQPWVSPSYSEAIVWSTQTTYVLLQAQPSVIDCTPVATTSAAAADDTDTLITVKLSGSEGEKTVKVRAYTHFFRRTEPLARSINAPTTGVSSYARCLAVVMKPEDNPDVDLSSDHSATLVFDVYGHEHKVLQRLEVELHASNWLFSDRQKRYLQTHLGVQEHSSQRLSSATLTVFMNHTGLDADDIEQALALGSAAPQVSVNCPRLHYIITSANPANPAPKPMDAGARYVNGSGGLDDNLPSLDDIYKNSMSIEQGPPARIRNLSPDRLDRLQRMIRLQRLTRMPFPELDNLIVAGMRSEGDNAGLQLNANTLRLLGAYRYFNRHYDLTARELAALVCEVNPYACDGKPAMFDQVFNTPVLFDAPLVLDQQPLRLDTADRATQQTVHQLCTALALSGGADALGRLVADTSAYVGTPTRSLAFVSSLYRQARIARLFALTVEDSQWLLALLGGAEFRRLVAKGQMLSRDAAPGVDVLDVLMRMDWTVRWLTSHKLTVAALRALLDSTGTTMTTTALLDRLQQLAADAFAQAITATEVGKLNLPTQADGTVIDWYAHLRGKTLISRRGFVTSLAFTSPDSDHAQLLGRAQALCSTLPLAADAVAPTAARLADWLMDNLTRQQRLIEGFLQEHTGLLPAQALLAGHWTQVTPQALLYRMVEAWPADGEPVQTHIDAILQHLQHISCAAGAIVWAKTGERALRTFLANPQWLGAERLWPHTLQTLHLLKAYDDLFSTLGQPEEDLLGYLELANTAVSKRPGKRQLAAQAEQCNTAAASLLGWNLDDVAVLTATLPQGIARSVAHLDWLRRAQGIALQTGLNGATLLQACALSADSPEADWQAVGQAAMAAVRT</sequence>
<dbReference type="Pfam" id="PF03538">
    <property type="entry name" value="VRP1"/>
    <property type="match status" value="1"/>
</dbReference>
<name>A0AAJ6LY61_9PSED</name>
<dbReference type="AlphaFoldDB" id="A0AAJ6LY61"/>
<gene>
    <name evidence="3" type="ORF">RI108_16725</name>
</gene>
<organism evidence="3 4">
    <name type="scientific">Pseudomonas coleopterorum</name>
    <dbReference type="NCBI Taxonomy" id="1605838"/>
    <lineage>
        <taxon>Bacteria</taxon>
        <taxon>Pseudomonadati</taxon>
        <taxon>Pseudomonadota</taxon>
        <taxon>Gammaproteobacteria</taxon>
        <taxon>Pseudomonadales</taxon>
        <taxon>Pseudomonadaceae</taxon>
        <taxon>Pseudomonas</taxon>
    </lineage>
</organism>
<evidence type="ECO:0000256" key="1">
    <source>
        <dbReference type="ARBA" id="ARBA00023026"/>
    </source>
</evidence>
<reference evidence="3" key="1">
    <citation type="submission" date="2023-09" db="EMBL/GenBank/DDBJ databases">
        <title>First report of Pseudomonas coleopterorum DJ13 causing leaf spot on Rhododendron pulchrum Sweet in China.</title>
        <authorList>
            <person name="Zhang Y."/>
        </authorList>
    </citation>
    <scope>NUCLEOTIDE SEQUENCE</scope>
    <source>
        <strain evidence="3">DJ13</strain>
    </source>
</reference>
<feature type="region of interest" description="Disordered" evidence="2">
    <location>
        <begin position="1"/>
        <end position="26"/>
    </location>
</feature>